<gene>
    <name evidence="2" type="ORF">VVD49_13505</name>
</gene>
<dbReference type="InterPro" id="IPR000297">
    <property type="entry name" value="PPIase_PpiC"/>
</dbReference>
<protein>
    <submittedName>
        <fullName evidence="2">Peptidylprolyl isomerase</fullName>
    </submittedName>
</protein>
<dbReference type="Proteomes" id="UP001331561">
    <property type="component" value="Unassembled WGS sequence"/>
</dbReference>
<comment type="caution">
    <text evidence="2">The sequence shown here is derived from an EMBL/GenBank/DDBJ whole genome shotgun (WGS) entry which is preliminary data.</text>
</comment>
<proteinExistence type="predicted"/>
<keyword evidence="2" id="KW-0413">Isomerase</keyword>
<keyword evidence="3" id="KW-1185">Reference proteome</keyword>
<dbReference type="GO" id="GO:0016853">
    <property type="term" value="F:isomerase activity"/>
    <property type="evidence" value="ECO:0007669"/>
    <property type="project" value="UniProtKB-KW"/>
</dbReference>
<accession>A0ABU6K6Y0</accession>
<dbReference type="EMBL" id="JAYXHS010000002">
    <property type="protein sequence ID" value="MEC5386745.1"/>
    <property type="molecule type" value="Genomic_DNA"/>
</dbReference>
<organism evidence="2 3">
    <name type="scientific">Uliginosibacterium silvisoli</name>
    <dbReference type="NCBI Taxonomy" id="3114758"/>
    <lineage>
        <taxon>Bacteria</taxon>
        <taxon>Pseudomonadati</taxon>
        <taxon>Pseudomonadota</taxon>
        <taxon>Betaproteobacteria</taxon>
        <taxon>Rhodocyclales</taxon>
        <taxon>Zoogloeaceae</taxon>
        <taxon>Uliginosibacterium</taxon>
    </lineage>
</organism>
<dbReference type="RefSeq" id="WP_327599704.1">
    <property type="nucleotide sequence ID" value="NZ_JAYXHS010000002.1"/>
</dbReference>
<evidence type="ECO:0000313" key="3">
    <source>
        <dbReference type="Proteomes" id="UP001331561"/>
    </source>
</evidence>
<reference evidence="2 3" key="1">
    <citation type="submission" date="2024-01" db="EMBL/GenBank/DDBJ databases">
        <title>Uliginosibacterium soil sp. nov.</title>
        <authorList>
            <person name="Lv Y."/>
        </authorList>
    </citation>
    <scope>NUCLEOTIDE SEQUENCE [LARGE SCALE GENOMIC DNA]</scope>
    <source>
        <strain evidence="2 3">H3</strain>
    </source>
</reference>
<dbReference type="Pfam" id="PF13145">
    <property type="entry name" value="Rotamase_2"/>
    <property type="match status" value="1"/>
</dbReference>
<feature type="domain" description="PpiC" evidence="1">
    <location>
        <begin position="137"/>
        <end position="252"/>
    </location>
</feature>
<evidence type="ECO:0000313" key="2">
    <source>
        <dbReference type="EMBL" id="MEC5386745.1"/>
    </source>
</evidence>
<name>A0ABU6K6Y0_9RHOO</name>
<sequence length="298" mass="33075">MPLSVTTPAVPQTSTALSPTKRFNFPGWMREPLFHFVVLGFLLFAVDQFIVGRADDPRTIIVSADIDNEAKQIFKAARGHEPNPDELESLRRVWLDNEVLYREGLAQQVDKGDSAIRERVIFKQLSVIDANVKLPNVSDKILRDWFEANRVKYDVPVRYDFQEAVLSGDTSEAAVRAFVAALNAGTPGDAKAGLRIFKGRPHSNLVQSYGADFTKALEASPIGEWRVLKASDGWHAMQLVSIAAAQPADYAALRGAVMQDWRDAMAAEQRSAAVRALAKKYKVKYEESRAVKAESAEQ</sequence>
<evidence type="ECO:0000259" key="1">
    <source>
        <dbReference type="Pfam" id="PF13145"/>
    </source>
</evidence>